<dbReference type="OrthoDB" id="7919at10239"/>
<protein>
    <recommendedName>
        <fullName evidence="1">dATP/dGTP diphosphohydrolase N-terminal domain-containing protein</fullName>
    </recommendedName>
</protein>
<dbReference type="GeneID" id="40078530"/>
<name>A0A0U4B386_9CAUD</name>
<dbReference type="EMBL" id="KU160648">
    <property type="protein sequence ID" value="ALY09197.1"/>
    <property type="molecule type" value="Genomic_DNA"/>
</dbReference>
<sequence>MAELPEAHRLNCASLIPTRDGLDDEWTKTGNPCSCGLNPKVEEFVTPDGTPISIELAAEDGGLAGLFKFHGVKFTPETYAEANRMRSEALSYQQGEVRSVSVTGAEKGTKEARFDLIPTGALTEVAVHFGRGAQKYVPHNWRKGYEFSKGYAALQRHANAWWGGEDLDPEMQTSHLAAVAFHALALLELHGTHPEMDDRYKLTEGANGGQE</sequence>
<dbReference type="Pfam" id="PF18909">
    <property type="entry name" value="dGTP_diPhyd_N"/>
    <property type="match status" value="1"/>
</dbReference>
<reference evidence="2 3" key="1">
    <citation type="submission" date="2015-11" db="EMBL/GenBank/DDBJ databases">
        <authorList>
            <person name="Chudoff D."/>
            <person name="Terry K."/>
            <person name="Dunbar D."/>
            <person name="Schaff J.E."/>
            <person name="Dashiell C.L."/>
            <person name="Macialek J.A."/>
            <person name="Bradley K.W."/>
            <person name="Asai D.J."/>
            <person name="Guerrero C.A."/>
            <person name="Bowman C.A."/>
            <person name="Russell D.A."/>
            <person name="Pope W.H."/>
            <person name="Hatfull G.F."/>
        </authorList>
    </citation>
    <scope>NUCLEOTIDE SEQUENCE [LARGE SCALE GENOMIC DNA]</scope>
</reference>
<evidence type="ECO:0000313" key="2">
    <source>
        <dbReference type="EMBL" id="ALY09197.1"/>
    </source>
</evidence>
<keyword evidence="3" id="KW-1185">Reference proteome</keyword>
<evidence type="ECO:0000313" key="3">
    <source>
        <dbReference type="Proteomes" id="UP000223591"/>
    </source>
</evidence>
<dbReference type="RefSeq" id="YP_009602667.1">
    <property type="nucleotide sequence ID" value="NC_041941.1"/>
</dbReference>
<proteinExistence type="predicted"/>
<accession>A0A0U4B386</accession>
<evidence type="ECO:0000259" key="1">
    <source>
        <dbReference type="Pfam" id="PF18909"/>
    </source>
</evidence>
<dbReference type="InterPro" id="IPR044038">
    <property type="entry name" value="dATP/dGTP_diPOhydrolase_N"/>
</dbReference>
<gene>
    <name evidence="2" type="primary">47</name>
    <name evidence="2" type="ORF">HUNTERDALLE_47</name>
</gene>
<feature type="domain" description="dATP/dGTP diphosphohydrolase N-terminal" evidence="1">
    <location>
        <begin position="103"/>
        <end position="199"/>
    </location>
</feature>
<dbReference type="Proteomes" id="UP000223591">
    <property type="component" value="Segment"/>
</dbReference>
<organism evidence="2 3">
    <name type="scientific">Arthrobacter phage HunterDalle</name>
    <dbReference type="NCBI Taxonomy" id="1772300"/>
    <lineage>
        <taxon>Viruses</taxon>
        <taxon>Duplodnaviria</taxon>
        <taxon>Heunggongvirae</taxon>
        <taxon>Uroviricota</taxon>
        <taxon>Caudoviricetes</taxon>
        <taxon>Korravirus</taxon>
        <taxon>Korravirus hunterdalle</taxon>
    </lineage>
</organism>
<dbReference type="KEGG" id="vg:40078530"/>